<dbReference type="PROSITE" id="PS00028">
    <property type="entry name" value="ZINC_FINGER_C2H2_1"/>
    <property type="match status" value="1"/>
</dbReference>
<dbReference type="Gene3D" id="3.30.160.60">
    <property type="entry name" value="Classic Zinc Finger"/>
    <property type="match status" value="1"/>
</dbReference>
<evidence type="ECO:0000313" key="1">
    <source>
        <dbReference type="EMBL" id="OZF77812.1"/>
    </source>
</evidence>
<gene>
    <name evidence="1" type="ORF">FL82_18991</name>
</gene>
<sequence>MPIKQEKARGPTQDGNSSSQPNGGGVTLPIPCSVRLTMMNPFGCVICSLSFSQVKDLHAHMSNAHKNAFRCNFCLEEFQQLHHLERHFNMTHIKDE</sequence>
<dbReference type="Proteomes" id="UP000216624">
    <property type="component" value="Unassembled WGS sequence"/>
</dbReference>
<proteinExistence type="predicted"/>
<dbReference type="InterPro" id="IPR013087">
    <property type="entry name" value="Znf_C2H2_type"/>
</dbReference>
<reference evidence="1" key="1">
    <citation type="submission" date="2017-08" db="EMBL/GenBank/DDBJ databases">
        <authorList>
            <person name="de Groot N.N."/>
        </authorList>
    </citation>
    <scope>NUCLEOTIDE SEQUENCE [LARGE SCALE GENOMIC DNA]</scope>
    <source>
        <strain evidence="1">PX439</strain>
    </source>
</reference>
<evidence type="ECO:0000313" key="2">
    <source>
        <dbReference type="Proteomes" id="UP000216624"/>
    </source>
</evidence>
<comment type="caution">
    <text evidence="1">The sequence shown here is derived from an EMBL/GenBank/DDBJ whole genome shotgun (WGS) entry which is preliminary data.</text>
</comment>
<dbReference type="SMART" id="SM00355">
    <property type="entry name" value="ZnF_C2H2"/>
    <property type="match status" value="2"/>
</dbReference>
<dbReference type="KEGG" id="crq:GCK72_022531"/>
<dbReference type="HOGENOM" id="CLU_2361699_0_0_1"/>
<name>A0A260YWS5_CAERE</name>
<protein>
    <submittedName>
        <fullName evidence="1">Uncharacterized protein</fullName>
    </submittedName>
</protein>
<dbReference type="InterPro" id="IPR036236">
    <property type="entry name" value="Znf_C2H2_sf"/>
</dbReference>
<feature type="non-terminal residue" evidence="1">
    <location>
        <position position="1"/>
    </location>
</feature>
<dbReference type="SUPFAM" id="SSF57667">
    <property type="entry name" value="beta-beta-alpha zinc fingers"/>
    <property type="match status" value="1"/>
</dbReference>
<dbReference type="PROSITE" id="PS50157">
    <property type="entry name" value="ZINC_FINGER_C2H2_2"/>
    <property type="match status" value="1"/>
</dbReference>
<organism evidence="1 2">
    <name type="scientific">Caenorhabditis remanei</name>
    <name type="common">Caenorhabditis vulgaris</name>
    <dbReference type="NCBI Taxonomy" id="31234"/>
    <lineage>
        <taxon>Eukaryota</taxon>
        <taxon>Metazoa</taxon>
        <taxon>Ecdysozoa</taxon>
        <taxon>Nematoda</taxon>
        <taxon>Chromadorea</taxon>
        <taxon>Rhabditida</taxon>
        <taxon>Rhabditina</taxon>
        <taxon>Rhabditomorpha</taxon>
        <taxon>Rhabditoidea</taxon>
        <taxon>Rhabditidae</taxon>
        <taxon>Peloderinae</taxon>
        <taxon>Caenorhabditis</taxon>
    </lineage>
</organism>
<dbReference type="GO" id="GO:0008270">
    <property type="term" value="F:zinc ion binding"/>
    <property type="evidence" value="ECO:0007669"/>
    <property type="project" value="UniProtKB-KW"/>
</dbReference>
<keyword evidence="2" id="KW-1185">Reference proteome</keyword>
<dbReference type="EMBL" id="NMWX01000575">
    <property type="protein sequence ID" value="OZF77812.1"/>
    <property type="molecule type" value="Genomic_DNA"/>
</dbReference>
<dbReference type="CTD" id="9824642"/>
<accession>A0A260YWS5</accession>